<dbReference type="EMBL" id="JAPMSZ010000007">
    <property type="protein sequence ID" value="KAJ5095585.1"/>
    <property type="molecule type" value="Genomic_DNA"/>
</dbReference>
<dbReference type="GeneID" id="81394691"/>
<reference evidence="2" key="2">
    <citation type="journal article" date="2023" name="IMA Fungus">
        <title>Comparative genomic study of the Penicillium genus elucidates a diverse pangenome and 15 lateral gene transfer events.</title>
        <authorList>
            <person name="Petersen C."/>
            <person name="Sorensen T."/>
            <person name="Nielsen M.R."/>
            <person name="Sondergaard T.E."/>
            <person name="Sorensen J.L."/>
            <person name="Fitzpatrick D.A."/>
            <person name="Frisvad J.C."/>
            <person name="Nielsen K.L."/>
        </authorList>
    </citation>
    <scope>NUCLEOTIDE SEQUENCE</scope>
    <source>
        <strain evidence="2">IBT 34128</strain>
    </source>
</reference>
<dbReference type="AlphaFoldDB" id="A0A9W9F8H3"/>
<evidence type="ECO:0000313" key="3">
    <source>
        <dbReference type="Proteomes" id="UP001141434"/>
    </source>
</evidence>
<evidence type="ECO:0000256" key="1">
    <source>
        <dbReference type="SAM" id="Phobius"/>
    </source>
</evidence>
<evidence type="ECO:0000313" key="2">
    <source>
        <dbReference type="EMBL" id="KAJ5095585.1"/>
    </source>
</evidence>
<sequence length="329" mass="37873">MHAPGFSYLAQVNIHEPPSDENNRILKTELLPALWNLPPKNPAEASDAFLEYYMNQRIVIEAHGLNIKTHQDLMDLTNCVKSNAHLTRTRLVAHLDEHCGWAGPAIHAIEVVLRIWLFISIDDWDPTQTLEQYLRASFPSTEDFPSNTPSFPLGFNGFSLKEIGGFDIAWTECLHDHLSFAIDGTQKQLKIFHLSSFLQGYRHSRDREILPPAFFEETARTISLLFPTSNLKCQRWVRKARTQQDLDLDPGFLPATSRDLSQFPYWGRQLLELRDEYDRTEPTTVRQWVIDKRKPNQRYTFWIAVVALFLALVFGLIQSVTGIIQAIKS</sequence>
<keyword evidence="1" id="KW-0812">Transmembrane</keyword>
<comment type="caution">
    <text evidence="2">The sequence shown here is derived from an EMBL/GenBank/DDBJ whole genome shotgun (WGS) entry which is preliminary data.</text>
</comment>
<proteinExistence type="predicted"/>
<reference evidence="2" key="1">
    <citation type="submission" date="2022-11" db="EMBL/GenBank/DDBJ databases">
        <authorList>
            <person name="Petersen C."/>
        </authorList>
    </citation>
    <scope>NUCLEOTIDE SEQUENCE</scope>
    <source>
        <strain evidence="2">IBT 34128</strain>
    </source>
</reference>
<dbReference type="RefSeq" id="XP_056511136.1">
    <property type="nucleotide sequence ID" value="XM_056655523.1"/>
</dbReference>
<keyword evidence="1" id="KW-1133">Transmembrane helix</keyword>
<accession>A0A9W9F8H3</accession>
<dbReference type="OrthoDB" id="5428890at2759"/>
<organism evidence="2 3">
    <name type="scientific">Penicillium alfredii</name>
    <dbReference type="NCBI Taxonomy" id="1506179"/>
    <lineage>
        <taxon>Eukaryota</taxon>
        <taxon>Fungi</taxon>
        <taxon>Dikarya</taxon>
        <taxon>Ascomycota</taxon>
        <taxon>Pezizomycotina</taxon>
        <taxon>Eurotiomycetes</taxon>
        <taxon>Eurotiomycetidae</taxon>
        <taxon>Eurotiales</taxon>
        <taxon>Aspergillaceae</taxon>
        <taxon>Penicillium</taxon>
    </lineage>
</organism>
<keyword evidence="3" id="KW-1185">Reference proteome</keyword>
<feature type="transmembrane region" description="Helical" evidence="1">
    <location>
        <begin position="299"/>
        <end position="324"/>
    </location>
</feature>
<keyword evidence="1" id="KW-0472">Membrane</keyword>
<protein>
    <submittedName>
        <fullName evidence="2">Uncharacterized protein</fullName>
    </submittedName>
</protein>
<name>A0A9W9F8H3_9EURO</name>
<gene>
    <name evidence="2" type="ORF">NUU61_004941</name>
</gene>
<dbReference type="Proteomes" id="UP001141434">
    <property type="component" value="Unassembled WGS sequence"/>
</dbReference>